<dbReference type="RefSeq" id="WP_038182433.1">
    <property type="nucleotide sequence ID" value="NZ_AP024903.1"/>
</dbReference>
<keyword evidence="2" id="KW-1185">Reference proteome</keyword>
<reference evidence="1 2" key="1">
    <citation type="submission" date="2023-11" db="EMBL/GenBank/DDBJ databases">
        <title>Plant-associative lifestyle of Vibrio porteresiae and its evolutionary dynamics.</title>
        <authorList>
            <person name="Rameshkumar N."/>
            <person name="Kirti K."/>
        </authorList>
    </citation>
    <scope>NUCLEOTIDE SEQUENCE [LARGE SCALE GENOMIC DNA]</scope>
    <source>
        <strain evidence="1 2">MSSRF7</strain>
    </source>
</reference>
<dbReference type="InterPro" id="IPR016032">
    <property type="entry name" value="Sig_transdc_resp-reg_C-effctor"/>
</dbReference>
<dbReference type="Gene3D" id="1.10.10.10">
    <property type="entry name" value="Winged helix-like DNA-binding domain superfamily/Winged helix DNA-binding domain"/>
    <property type="match status" value="1"/>
</dbReference>
<dbReference type="Proteomes" id="UP001279860">
    <property type="component" value="Unassembled WGS sequence"/>
</dbReference>
<evidence type="ECO:0000313" key="2">
    <source>
        <dbReference type="Proteomes" id="UP001279860"/>
    </source>
</evidence>
<dbReference type="InterPro" id="IPR036388">
    <property type="entry name" value="WH-like_DNA-bd_sf"/>
</dbReference>
<proteinExistence type="predicted"/>
<evidence type="ECO:0008006" key="3">
    <source>
        <dbReference type="Google" id="ProtNLM"/>
    </source>
</evidence>
<protein>
    <recommendedName>
        <fullName evidence="3">OmpR/PhoB-type domain-containing protein</fullName>
    </recommendedName>
</protein>
<sequence length="251" mass="29063">MSQSTFKNIFTFKNIETAKLVTLDVSLKILKSSGREIFLQDAAVFVLLHHFFTHEAAVLSYHDIGCIVREQKSTFHMEDCPDNIIANKYVFKVRSILKNLMIDDFIVTVRGLGYKVSGKWLPLLADKEDGQNKHAFLKEIIAIIEDSIAYSESVNITQDKSGLSFIKPDQETALNHFRRINDCYHHFLSHYSAPGNSIELFELREKITKVLLYTIYWRVGDNLSDEKFRSDYKNELHLLLRQIKQALAFLE</sequence>
<evidence type="ECO:0000313" key="1">
    <source>
        <dbReference type="EMBL" id="MDW6092119.1"/>
    </source>
</evidence>
<dbReference type="SUPFAM" id="SSF46894">
    <property type="entry name" value="C-terminal effector domain of the bipartite response regulators"/>
    <property type="match status" value="1"/>
</dbReference>
<organism evidence="1 2">
    <name type="scientific">Vibrio rhizosphaerae</name>
    <dbReference type="NCBI Taxonomy" id="398736"/>
    <lineage>
        <taxon>Bacteria</taxon>
        <taxon>Pseudomonadati</taxon>
        <taxon>Pseudomonadota</taxon>
        <taxon>Gammaproteobacteria</taxon>
        <taxon>Vibrionales</taxon>
        <taxon>Vibrionaceae</taxon>
        <taxon>Vibrio</taxon>
    </lineage>
</organism>
<accession>A0ABU4IUY2</accession>
<comment type="caution">
    <text evidence="1">The sequence shown here is derived from an EMBL/GenBank/DDBJ whole genome shotgun (WGS) entry which is preliminary data.</text>
</comment>
<gene>
    <name evidence="1" type="ORF">SBX64_06130</name>
</gene>
<dbReference type="EMBL" id="JAWRCP010000001">
    <property type="protein sequence ID" value="MDW6092119.1"/>
    <property type="molecule type" value="Genomic_DNA"/>
</dbReference>
<name>A0ABU4IUY2_9VIBR</name>